<dbReference type="PANTHER" id="PTHR47892">
    <property type="entry name" value="UNIVERSAL STRESS PROTEIN E"/>
    <property type="match status" value="1"/>
</dbReference>
<comment type="similarity">
    <text evidence="2">Belongs to the universal stress protein A family.</text>
</comment>
<evidence type="ECO:0000256" key="4">
    <source>
        <dbReference type="ARBA" id="ARBA00037131"/>
    </source>
</evidence>
<dbReference type="Pfam" id="PF00582">
    <property type="entry name" value="Usp"/>
    <property type="match status" value="1"/>
</dbReference>
<reference evidence="7 12" key="4">
    <citation type="submission" date="2020-04" db="EMBL/GenBank/DDBJ databases">
        <title>Whole-genome sequencing of Vibrio spp. from China reveals different genetic environments of blaCTX-M-14 among diverse lineages.</title>
        <authorList>
            <person name="Zheng Z."/>
            <person name="Ye L."/>
            <person name="Chen S."/>
        </authorList>
    </citation>
    <scope>NUCLEOTIDE SEQUENCE [LARGE SCALE GENOMIC DNA]</scope>
    <source>
        <strain evidence="7 12">Vb1636</strain>
    </source>
</reference>
<reference evidence="9 10" key="1">
    <citation type="submission" date="2017-12" db="EMBL/GenBank/DDBJ databases">
        <title>FDA dAtabase for Regulatory Grade micrObial Sequences (FDA-ARGOS): Supporting development and validation of Infectious Disease Dx tests.</title>
        <authorList>
            <person name="Hoffmann M."/>
            <person name="Allard M."/>
            <person name="Evans P."/>
            <person name="Brown E."/>
            <person name="Tallon L.J."/>
            <person name="Sadzewicz L."/>
            <person name="Sengamalay N."/>
            <person name="Ott S."/>
            <person name="Godinez A."/>
            <person name="Nagaraj S."/>
            <person name="Vavikolanu K."/>
            <person name="Aluvathingal J."/>
            <person name="Nadendla S."/>
            <person name="Hobson J."/>
            <person name="Sichtig H."/>
        </authorList>
    </citation>
    <scope>NUCLEOTIDE SEQUENCE [LARGE SCALE GENOMIC DNA]</scope>
    <source>
        <strain evidence="10">ATCC 17749</strain>
        <strain evidence="9">FDAARGOS_97</strain>
    </source>
</reference>
<evidence type="ECO:0000313" key="12">
    <source>
        <dbReference type="Proteomes" id="UP000565155"/>
    </source>
</evidence>
<dbReference type="Proteomes" id="UP000565155">
    <property type="component" value="Unassembled WGS sequence"/>
</dbReference>
<keyword evidence="3" id="KW-0963">Cytoplasm</keyword>
<dbReference type="Proteomes" id="UP000532247">
    <property type="component" value="Unassembled WGS sequence"/>
</dbReference>
<dbReference type="RefSeq" id="WP_005373330.1">
    <property type="nucleotide sequence ID" value="NZ_AP023186.1"/>
</dbReference>
<dbReference type="EMBL" id="JABCMA010000014">
    <property type="protein sequence ID" value="NMR74715.1"/>
    <property type="molecule type" value="Genomic_DNA"/>
</dbReference>
<evidence type="ECO:0000259" key="5">
    <source>
        <dbReference type="Pfam" id="PF00582"/>
    </source>
</evidence>
<proteinExistence type="inferred from homology"/>
<comment type="caution">
    <text evidence="7">The sequence shown here is derived from an EMBL/GenBank/DDBJ whole genome shotgun (WGS) entry which is preliminary data.</text>
</comment>
<dbReference type="PANTHER" id="PTHR47892:SF1">
    <property type="entry name" value="UNIVERSAL STRESS PROTEIN E"/>
    <property type="match status" value="1"/>
</dbReference>
<comment type="function">
    <text evidence="4">Required for resistance to DNA-damaging agents.</text>
</comment>
<dbReference type="Proteomes" id="UP000054316">
    <property type="component" value="Unassembled WGS sequence"/>
</dbReference>
<dbReference type="EMBL" id="AAXMUW010000017">
    <property type="protein sequence ID" value="EGQ9135629.1"/>
    <property type="molecule type" value="Genomic_DNA"/>
</dbReference>
<dbReference type="GeneID" id="75166014"/>
<evidence type="ECO:0000313" key="7">
    <source>
        <dbReference type="EMBL" id="NMR74715.1"/>
    </source>
</evidence>
<keyword evidence="10" id="KW-1185">Reference proteome</keyword>
<dbReference type="Gene3D" id="3.40.50.12370">
    <property type="match status" value="1"/>
</dbReference>
<dbReference type="EMBL" id="LOSN02000002">
    <property type="protein sequence ID" value="PNP19501.1"/>
    <property type="molecule type" value="Genomic_DNA"/>
</dbReference>
<evidence type="ECO:0000313" key="11">
    <source>
        <dbReference type="Proteomes" id="UP000532247"/>
    </source>
</evidence>
<gene>
    <name evidence="9" type="ORF">AL553_017685</name>
    <name evidence="8" type="ORF">F0254_07220</name>
    <name evidence="6" type="ORF">GHY86_10760</name>
    <name evidence="7" type="ORF">HKB35_13945</name>
</gene>
<evidence type="ECO:0000313" key="6">
    <source>
        <dbReference type="EMBL" id="EGQ9135629.1"/>
    </source>
</evidence>
<dbReference type="EMBL" id="VTYF01000003">
    <property type="protein sequence ID" value="NOI08658.1"/>
    <property type="molecule type" value="Genomic_DNA"/>
</dbReference>
<evidence type="ECO:0000256" key="1">
    <source>
        <dbReference type="ARBA" id="ARBA00004496"/>
    </source>
</evidence>
<dbReference type="CDD" id="cd23660">
    <property type="entry name" value="USP-E_repeat2"/>
    <property type="match status" value="1"/>
</dbReference>
<name>A0A0H0YHG5_VIBAL</name>
<evidence type="ECO:0000313" key="9">
    <source>
        <dbReference type="EMBL" id="PNP19501.1"/>
    </source>
</evidence>
<feature type="domain" description="UspA" evidence="5">
    <location>
        <begin position="151"/>
        <end position="301"/>
    </location>
</feature>
<organism evidence="7 12">
    <name type="scientific">Vibrio alginolyticus</name>
    <dbReference type="NCBI Taxonomy" id="663"/>
    <lineage>
        <taxon>Bacteria</taxon>
        <taxon>Pseudomonadati</taxon>
        <taxon>Pseudomonadota</taxon>
        <taxon>Gammaproteobacteria</taxon>
        <taxon>Vibrionales</taxon>
        <taxon>Vibrionaceae</taxon>
        <taxon>Vibrio</taxon>
    </lineage>
</organism>
<dbReference type="Proteomes" id="UP000714625">
    <property type="component" value="Unassembled WGS sequence"/>
</dbReference>
<dbReference type="GO" id="GO:0005737">
    <property type="term" value="C:cytoplasm"/>
    <property type="evidence" value="ECO:0007669"/>
    <property type="project" value="UniProtKB-SubCell"/>
</dbReference>
<reference evidence="6" key="3">
    <citation type="submission" date="2019-11" db="EMBL/GenBank/DDBJ databases">
        <authorList>
            <consortium name="PulseNet: The National Subtyping Network for Foodborne Disease Surveillance"/>
            <person name="Tarr C.L."/>
            <person name="Trees E."/>
            <person name="Katz L.S."/>
            <person name="Carleton-Romer H.A."/>
            <person name="Stroika S."/>
            <person name="Kucerova Z."/>
            <person name="Roache K.F."/>
            <person name="Sabol A.L."/>
            <person name="Besser J."/>
            <person name="Gerner-Smidt P."/>
        </authorList>
    </citation>
    <scope>NUCLEOTIDE SEQUENCE</scope>
    <source>
        <strain evidence="6">PNUSAV001129</strain>
    </source>
</reference>
<reference evidence="8 11" key="2">
    <citation type="submission" date="2019-09" db="EMBL/GenBank/DDBJ databases">
        <title>Draft genome sequencing and comparative genomics of hatchery-associated Vibrios.</title>
        <authorList>
            <person name="Kehlet-Delgado H."/>
            <person name="Mueller R.S."/>
        </authorList>
    </citation>
    <scope>NUCLEOTIDE SEQUENCE [LARGE SCALE GENOMIC DNA]</scope>
    <source>
        <strain evidence="8 11">081416A</strain>
    </source>
</reference>
<evidence type="ECO:0000313" key="8">
    <source>
        <dbReference type="EMBL" id="NOI08658.1"/>
    </source>
</evidence>
<evidence type="ECO:0000313" key="10">
    <source>
        <dbReference type="Proteomes" id="UP000054316"/>
    </source>
</evidence>
<comment type="subcellular location">
    <subcellularLocation>
        <location evidence="1">Cytoplasm</location>
    </subcellularLocation>
</comment>
<evidence type="ECO:0000256" key="3">
    <source>
        <dbReference type="ARBA" id="ARBA00022490"/>
    </source>
</evidence>
<dbReference type="InterPro" id="IPR006016">
    <property type="entry name" value="UspA"/>
</dbReference>
<dbReference type="AlphaFoldDB" id="A0A0H0YHG5"/>
<protein>
    <submittedName>
        <fullName evidence="7">Universal stress protein</fullName>
    </submittedName>
</protein>
<dbReference type="SUPFAM" id="SSF52402">
    <property type="entry name" value="Adenine nucleotide alpha hydrolases-like"/>
    <property type="match status" value="2"/>
</dbReference>
<accession>A0A0H0YHG5</accession>
<sequence>MKRFANILFATQGLPGHSDALEQAMRIASSNKVPVSGLIACPDFPTDMIQYQQSYEQSLQDSLKQSIHEYRQKLGLSEEDLAFPLTVKSSEKPAVCIIQEALADNKDLIIKEAEPLGEGAEGFKAIDMTLLRKCPCPLWLHRPIDKPRDKRRVAVAIDPLTASDEQHSLAVRLLELSRSIADTCDSRLHVISCWEYYLENYLNGNAWIQVDDAELKHELDKAKADHKQALQQLLEESGITGEIVIHHLHGKPDEKIPDYVESIEVDVLVMGTLARTGISGYVIGNTAENILQSINCSLVALKPDGFVSPIQ</sequence>
<evidence type="ECO:0000256" key="2">
    <source>
        <dbReference type="ARBA" id="ARBA00008791"/>
    </source>
</evidence>